<dbReference type="GO" id="GO:0005634">
    <property type="term" value="C:nucleus"/>
    <property type="evidence" value="ECO:0007669"/>
    <property type="project" value="TreeGrafter"/>
</dbReference>
<evidence type="ECO:0000256" key="3">
    <source>
        <dbReference type="ARBA" id="ARBA00012759"/>
    </source>
</evidence>
<evidence type="ECO:0000256" key="4">
    <source>
        <dbReference type="ARBA" id="ARBA00022670"/>
    </source>
</evidence>
<evidence type="ECO:0000259" key="9">
    <source>
        <dbReference type="PROSITE" id="PS50235"/>
    </source>
</evidence>
<evidence type="ECO:0000256" key="2">
    <source>
        <dbReference type="ARBA" id="ARBA00009085"/>
    </source>
</evidence>
<dbReference type="EMBL" id="LLXJ01001207">
    <property type="protein sequence ID" value="PKC03306.1"/>
    <property type="molecule type" value="Genomic_DNA"/>
</dbReference>
<evidence type="ECO:0000313" key="10">
    <source>
        <dbReference type="EMBL" id="PKC03306.1"/>
    </source>
</evidence>
<dbReference type="SUPFAM" id="SSF54001">
    <property type="entry name" value="Cysteine proteinases"/>
    <property type="match status" value="1"/>
</dbReference>
<dbReference type="PANTHER" id="PTHR24006">
    <property type="entry name" value="UBIQUITIN CARBOXYL-TERMINAL HYDROLASE"/>
    <property type="match status" value="1"/>
</dbReference>
<dbReference type="GO" id="GO:0016579">
    <property type="term" value="P:protein deubiquitination"/>
    <property type="evidence" value="ECO:0007669"/>
    <property type="project" value="InterPro"/>
</dbReference>
<dbReference type="InterPro" id="IPR038765">
    <property type="entry name" value="Papain-like_cys_pep_sf"/>
</dbReference>
<dbReference type="PROSITE" id="PS00973">
    <property type="entry name" value="USP_2"/>
    <property type="match status" value="1"/>
</dbReference>
<dbReference type="Proteomes" id="UP000232722">
    <property type="component" value="Unassembled WGS sequence"/>
</dbReference>
<accession>A0A2N0P8Y9</accession>
<dbReference type="PANTHER" id="PTHR24006:SF644">
    <property type="entry name" value="UBIQUITIN CARBOXYL-TERMINAL HYDROLASE 7"/>
    <property type="match status" value="1"/>
</dbReference>
<dbReference type="Gene3D" id="3.90.70.10">
    <property type="entry name" value="Cysteine proteinases"/>
    <property type="match status" value="1"/>
</dbReference>
<dbReference type="EC" id="3.4.19.12" evidence="3"/>
<dbReference type="Gene3D" id="2.60.210.10">
    <property type="entry name" value="Apoptosis, Tumor Necrosis Factor Receptor Associated Protein 2, Chain A"/>
    <property type="match status" value="1"/>
</dbReference>
<reference evidence="10 11" key="1">
    <citation type="submission" date="2016-04" db="EMBL/GenBank/DDBJ databases">
        <title>Genome analyses suggest a sexual origin of heterokaryosis in a supposedly ancient asexual fungus.</title>
        <authorList>
            <person name="Ropars J."/>
            <person name="Sedzielewska K."/>
            <person name="Noel J."/>
            <person name="Charron P."/>
            <person name="Farinelli L."/>
            <person name="Marton T."/>
            <person name="Kruger M."/>
            <person name="Pelin A."/>
            <person name="Brachmann A."/>
            <person name="Corradi N."/>
        </authorList>
    </citation>
    <scope>NUCLEOTIDE SEQUENCE [LARGE SCALE GENOMIC DNA]</scope>
    <source>
        <strain evidence="10 11">A5</strain>
    </source>
</reference>
<evidence type="ECO:0000313" key="11">
    <source>
        <dbReference type="Proteomes" id="UP000232722"/>
    </source>
</evidence>
<gene>
    <name evidence="10" type="ORF">RhiirA5_451675</name>
</gene>
<dbReference type="InterPro" id="IPR008974">
    <property type="entry name" value="TRAF-like"/>
</dbReference>
<dbReference type="InterPro" id="IPR029346">
    <property type="entry name" value="USP_C"/>
</dbReference>
<dbReference type="SMART" id="SM00061">
    <property type="entry name" value="MATH"/>
    <property type="match status" value="1"/>
</dbReference>
<dbReference type="VEuPathDB" id="FungiDB:RhiirFUN_005911"/>
<keyword evidence="5" id="KW-0833">Ubl conjugation pathway</keyword>
<feature type="domain" description="MATH" evidence="8">
    <location>
        <begin position="11"/>
        <end position="140"/>
    </location>
</feature>
<evidence type="ECO:0000256" key="7">
    <source>
        <dbReference type="ARBA" id="ARBA00022807"/>
    </source>
</evidence>
<dbReference type="Pfam" id="PF00443">
    <property type="entry name" value="UCH"/>
    <property type="match status" value="1"/>
</dbReference>
<evidence type="ECO:0000256" key="6">
    <source>
        <dbReference type="ARBA" id="ARBA00022801"/>
    </source>
</evidence>
<dbReference type="PROSITE" id="PS50235">
    <property type="entry name" value="USP_3"/>
    <property type="match status" value="1"/>
</dbReference>
<evidence type="ECO:0000256" key="1">
    <source>
        <dbReference type="ARBA" id="ARBA00000707"/>
    </source>
</evidence>
<dbReference type="GO" id="GO:0031647">
    <property type="term" value="P:regulation of protein stability"/>
    <property type="evidence" value="ECO:0007669"/>
    <property type="project" value="TreeGrafter"/>
</dbReference>
<dbReference type="Pfam" id="PF12436">
    <property type="entry name" value="USP7_ICP0_bdg"/>
    <property type="match status" value="1"/>
</dbReference>
<evidence type="ECO:0000259" key="8">
    <source>
        <dbReference type="PROSITE" id="PS50144"/>
    </source>
</evidence>
<dbReference type="SUPFAM" id="SSF49599">
    <property type="entry name" value="TRAF domain-like"/>
    <property type="match status" value="1"/>
</dbReference>
<dbReference type="Pfam" id="PF22486">
    <property type="entry name" value="MATH_2"/>
    <property type="match status" value="1"/>
</dbReference>
<dbReference type="FunFam" id="2.60.210.10:FF:000011">
    <property type="entry name" value="Ubiquitin carboxyl-terminal hydrolase 7"/>
    <property type="match status" value="1"/>
</dbReference>
<protein>
    <recommendedName>
        <fullName evidence="3">ubiquitinyl hydrolase 1</fullName>
        <ecNumber evidence="3">3.4.19.12</ecNumber>
    </recommendedName>
</protein>
<dbReference type="InterPro" id="IPR028889">
    <property type="entry name" value="USP"/>
</dbReference>
<dbReference type="VEuPathDB" id="FungiDB:FUN_003778"/>
<dbReference type="InterPro" id="IPR018200">
    <property type="entry name" value="USP_CS"/>
</dbReference>
<evidence type="ECO:0000256" key="5">
    <source>
        <dbReference type="ARBA" id="ARBA00022786"/>
    </source>
</evidence>
<organism evidence="10 11">
    <name type="scientific">Rhizophagus irregularis</name>
    <dbReference type="NCBI Taxonomy" id="588596"/>
    <lineage>
        <taxon>Eukaryota</taxon>
        <taxon>Fungi</taxon>
        <taxon>Fungi incertae sedis</taxon>
        <taxon>Mucoromycota</taxon>
        <taxon>Glomeromycotina</taxon>
        <taxon>Glomeromycetes</taxon>
        <taxon>Glomerales</taxon>
        <taxon>Glomeraceae</taxon>
        <taxon>Rhizophagus</taxon>
    </lineage>
</organism>
<keyword evidence="7" id="KW-0788">Thiol protease</keyword>
<comment type="caution">
    <text evidence="10">The sequence shown here is derived from an EMBL/GenBank/DDBJ whole genome shotgun (WGS) entry which is preliminary data.</text>
</comment>
<dbReference type="InterPro" id="IPR002083">
    <property type="entry name" value="MATH/TRAF_dom"/>
</dbReference>
<dbReference type="CDD" id="cd02659">
    <property type="entry name" value="peptidase_C19C"/>
    <property type="match status" value="1"/>
</dbReference>
<dbReference type="InterPro" id="IPR050164">
    <property type="entry name" value="Peptidase_C19"/>
</dbReference>
<dbReference type="FunFam" id="3.90.70.10:FF:000044">
    <property type="entry name" value="Ubiquitin carboxyl-terminal hydrolase 13"/>
    <property type="match status" value="1"/>
</dbReference>
<feature type="domain" description="USP" evidence="9">
    <location>
        <begin position="166"/>
        <end position="481"/>
    </location>
</feature>
<proteinExistence type="inferred from homology"/>
<keyword evidence="4" id="KW-0645">Protease</keyword>
<dbReference type="GO" id="GO:0006508">
    <property type="term" value="P:proteolysis"/>
    <property type="evidence" value="ECO:0007669"/>
    <property type="project" value="UniProtKB-KW"/>
</dbReference>
<dbReference type="InterPro" id="IPR001394">
    <property type="entry name" value="Peptidase_C19_UCH"/>
</dbReference>
<dbReference type="VEuPathDB" id="FungiDB:RhiirA1_523236"/>
<reference evidence="10 11" key="2">
    <citation type="submission" date="2017-09" db="EMBL/GenBank/DDBJ databases">
        <title>Extensive intraspecific genome diversity in a model arbuscular mycorrhizal fungus.</title>
        <authorList>
            <person name="Chen E.C."/>
            <person name="Morin E."/>
            <person name="Beaudet D."/>
            <person name="Noel J."/>
            <person name="Ndikumana S."/>
            <person name="Charron P."/>
            <person name="St-Onge C."/>
            <person name="Giorgi J."/>
            <person name="Grigoriev I.V."/>
            <person name="Roux C."/>
            <person name="Martin F.M."/>
            <person name="Corradi N."/>
        </authorList>
    </citation>
    <scope>NUCLEOTIDE SEQUENCE [LARGE SCALE GENOMIC DNA]</scope>
    <source>
        <strain evidence="10 11">A5</strain>
    </source>
</reference>
<dbReference type="Pfam" id="PF14533">
    <property type="entry name" value="USP7_C2"/>
    <property type="match status" value="1"/>
</dbReference>
<dbReference type="AlphaFoldDB" id="A0A2N0P8Y9"/>
<dbReference type="GO" id="GO:0004843">
    <property type="term" value="F:cysteine-type deubiquitinase activity"/>
    <property type="evidence" value="ECO:0007669"/>
    <property type="project" value="UniProtKB-EC"/>
</dbReference>
<comment type="catalytic activity">
    <reaction evidence="1">
        <text>Thiol-dependent hydrolysis of ester, thioester, amide, peptide and isopeptide bonds formed by the C-terminal Gly of ubiquitin (a 76-residue protein attached to proteins as an intracellular targeting signal).</text>
        <dbReference type="EC" id="3.4.19.12"/>
    </reaction>
</comment>
<dbReference type="GO" id="GO:0005829">
    <property type="term" value="C:cytosol"/>
    <property type="evidence" value="ECO:0007669"/>
    <property type="project" value="TreeGrafter"/>
</dbReference>
<keyword evidence="6" id="KW-0378">Hydrolase</keyword>
<sequence>MPELGYEIEEFNYNTWHIKNWQHLDKSITGPEFEVGGWKWRILLFPFGNNNQDTVSIYLDFVDPKGAPAGWHSCVQFALVLCNAEDPTQFIWHQTHHRFTAEESDWGFTRFYELNKLFVPCENRTRAIIENYSANITAIVRVFKDPTGVLWHNFINYDSKKVTGYVGLKNQGATGYLNSLLQSLYCITSFRKAVYQIPTEDHELIESVPLALQRVFHNLQTSNITVCTTELTKSFGWNSFDTLIYRDVQEFNRVLQDNLETKMKGTKADGALTKLFVGKMKSYIKCINVGYESSRVENYYDIQLNVKGCKTLRDSFKNYIQEEILEGDNKYQTVGYGLQVAKKRVVFESFPPVLHLQLKRFKYDIQKGAIVKINDRFEYPMEIDLEEFLSKDTDKSNSHKYLLHGVLVHSGDLHKGHYFALLKPEKDGKWFKFDDDRVIPVTENEVLEYNYGGKNPNNNPNKIGHTLIKHTNAYVLIYIRKSNINEVLSPLVSEDVPSHLRIRLKELISLLEIKKNLTVKVVTTEKFRNHQGFDLANFDDRQYPLSDVQTYSILKSETYGDFKENISLDFNIPSEQIRLWILVNRQNKTIRPDSPIPESCFDIGMEVIHKKFTSRQNEMMLYMEVAEKPIDDKTWFPEENDHKMIFLKYFDPNKQAFAGLGHLYVHDSEKVSDYTHVFCEKMGLPPDTPLKIYEEIKSTMIEKMNLESTFQQLEIQNGDIICLQKDLSEEEIREYISSGCCYDIPQFYKSLTLRILVSFKPKFKDREPKSEFDLILGKKWTYDMVAKTVATHLCTDPLRLRFTSAFSTSDTPKSIIKRTTALILSEMLQTANLRPSTHILFYEVLDVELETKKFFKVAWLGSTIREEEIIDIYLQKNAIISDLKEEILKKVSLSSPNSRIRLFEVHHNKINKDYSGTEPIESIQEFATLYAEEVPMDEIVANQYDRIIQICHFKEDPISLHGIPFKFIIKNGEKLIDTRVRLRQRLGMSENDFSKVKISIMPGTLYARPEYLFDESKLLYILKCFSSIVINFNIYLILLDIIISEIKLSSKDYLGLDYVDSIGQVERIRGSEAIYIRN</sequence>
<comment type="similarity">
    <text evidence="2">Belongs to the peptidase C19 family.</text>
</comment>
<dbReference type="PROSITE" id="PS50144">
    <property type="entry name" value="MATH"/>
    <property type="match status" value="1"/>
</dbReference>
<name>A0A2N0P8Y9_9GLOM</name>
<dbReference type="Gene3D" id="3.10.20.90">
    <property type="entry name" value="Phosphatidylinositol 3-kinase Catalytic Subunit, Chain A, domain 1"/>
    <property type="match status" value="2"/>
</dbReference>
<dbReference type="InterPro" id="IPR024729">
    <property type="entry name" value="USP7_ICP0-binding_dom"/>
</dbReference>